<dbReference type="AlphaFoldDB" id="A0A091N222"/>
<dbReference type="CDD" id="cd07557">
    <property type="entry name" value="trimeric_dUTPase"/>
    <property type="match status" value="1"/>
</dbReference>
<dbReference type="InterPro" id="IPR036157">
    <property type="entry name" value="dUTPase-like_sf"/>
</dbReference>
<gene>
    <name evidence="5" type="ORF">N310_05139</name>
</gene>
<feature type="non-terminal residue" evidence="5">
    <location>
        <position position="1"/>
    </location>
</feature>
<protein>
    <recommendedName>
        <fullName evidence="4">Peptidase A2 domain-containing protein</fullName>
    </recommendedName>
</protein>
<dbReference type="PANTHER" id="PTHR19422">
    <property type="entry name" value="GAG RETROVIRAL POLYPROTEIN"/>
    <property type="match status" value="1"/>
</dbReference>
<evidence type="ECO:0000256" key="2">
    <source>
        <dbReference type="ARBA" id="ARBA00022750"/>
    </source>
</evidence>
<dbReference type="Proteomes" id="UP000053537">
    <property type="component" value="Unassembled WGS sequence"/>
</dbReference>
<organism evidence="5 6">
    <name type="scientific">Acanthisitta chloris</name>
    <name type="common">rifleman</name>
    <dbReference type="NCBI Taxonomy" id="57068"/>
    <lineage>
        <taxon>Eukaryota</taxon>
        <taxon>Metazoa</taxon>
        <taxon>Chordata</taxon>
        <taxon>Craniata</taxon>
        <taxon>Vertebrata</taxon>
        <taxon>Euteleostomi</taxon>
        <taxon>Archelosauria</taxon>
        <taxon>Archosauria</taxon>
        <taxon>Dinosauria</taxon>
        <taxon>Saurischia</taxon>
        <taxon>Theropoda</taxon>
        <taxon>Coelurosauria</taxon>
        <taxon>Aves</taxon>
        <taxon>Neognathae</taxon>
        <taxon>Neoaves</taxon>
        <taxon>Telluraves</taxon>
        <taxon>Australaves</taxon>
        <taxon>Passeriformes</taxon>
        <taxon>Acanthisittidae</taxon>
        <taxon>Acanthisitta</taxon>
    </lineage>
</organism>
<feature type="domain" description="Peptidase A2" evidence="4">
    <location>
        <begin position="146"/>
        <end position="159"/>
    </location>
</feature>
<dbReference type="GO" id="GO:0006508">
    <property type="term" value="P:proteolysis"/>
    <property type="evidence" value="ECO:0007669"/>
    <property type="project" value="UniProtKB-KW"/>
</dbReference>
<feature type="non-terminal residue" evidence="5">
    <location>
        <position position="159"/>
    </location>
</feature>
<dbReference type="Gene3D" id="2.70.40.10">
    <property type="match status" value="1"/>
</dbReference>
<dbReference type="InterPro" id="IPR051592">
    <property type="entry name" value="HERV-K_Pro_peptidase_A2"/>
</dbReference>
<dbReference type="PROSITE" id="PS50175">
    <property type="entry name" value="ASP_PROT_RETROV"/>
    <property type="match status" value="1"/>
</dbReference>
<name>A0A091N222_9PASS</name>
<dbReference type="GO" id="GO:0004190">
    <property type="term" value="F:aspartic-type endopeptidase activity"/>
    <property type="evidence" value="ECO:0007669"/>
    <property type="project" value="UniProtKB-KW"/>
</dbReference>
<dbReference type="Pfam" id="PF00692">
    <property type="entry name" value="dUTPase"/>
    <property type="match status" value="1"/>
</dbReference>
<sequence length="159" mass="16491">SGSLGLDLATSADVTLIDNRPQKIPTGVCGPTIINGETQGALLLGPSSSGLKGISVLPGVIDSDFEGEIYIVVQTSFPPIVIPRGSRIAQLVSLSQLTTSLTTSNQMVRGEGAFGSTGGLVRLSMPLNERPVTMVTLNNRGEQVIMQALLDTSADISIV</sequence>
<dbReference type="InterPro" id="IPR029054">
    <property type="entry name" value="dUTPase-like"/>
</dbReference>
<keyword evidence="1" id="KW-0645">Protease</keyword>
<dbReference type="InterPro" id="IPR033704">
    <property type="entry name" value="dUTPase_trimeric"/>
</dbReference>
<evidence type="ECO:0000256" key="1">
    <source>
        <dbReference type="ARBA" id="ARBA00022670"/>
    </source>
</evidence>
<keyword evidence="6" id="KW-1185">Reference proteome</keyword>
<keyword evidence="3" id="KW-0378">Hydrolase</keyword>
<dbReference type="PANTHER" id="PTHR19422:SF123">
    <property type="entry name" value="RT1 CLASS I, LOCUS CE15"/>
    <property type="match status" value="1"/>
</dbReference>
<reference evidence="5 6" key="1">
    <citation type="submission" date="2014-04" db="EMBL/GenBank/DDBJ databases">
        <title>Genome evolution of avian class.</title>
        <authorList>
            <person name="Zhang G."/>
            <person name="Li C."/>
        </authorList>
    </citation>
    <scope>NUCLEOTIDE SEQUENCE [LARGE SCALE GENOMIC DNA]</scope>
    <source>
        <strain evidence="5">BGI_N310</strain>
    </source>
</reference>
<evidence type="ECO:0000259" key="4">
    <source>
        <dbReference type="PROSITE" id="PS50175"/>
    </source>
</evidence>
<accession>A0A091N222</accession>
<dbReference type="EMBL" id="KK841404">
    <property type="protein sequence ID" value="KFP83808.1"/>
    <property type="molecule type" value="Genomic_DNA"/>
</dbReference>
<evidence type="ECO:0000313" key="5">
    <source>
        <dbReference type="EMBL" id="KFP83808.1"/>
    </source>
</evidence>
<proteinExistence type="predicted"/>
<keyword evidence="2" id="KW-0064">Aspartyl protease</keyword>
<evidence type="ECO:0000256" key="3">
    <source>
        <dbReference type="ARBA" id="ARBA00022801"/>
    </source>
</evidence>
<evidence type="ECO:0000313" key="6">
    <source>
        <dbReference type="Proteomes" id="UP000053537"/>
    </source>
</evidence>
<dbReference type="SUPFAM" id="SSF51283">
    <property type="entry name" value="dUTPase-like"/>
    <property type="match status" value="1"/>
</dbReference>
<dbReference type="InterPro" id="IPR001995">
    <property type="entry name" value="Peptidase_A2_cat"/>
</dbReference>